<dbReference type="GO" id="GO:0005634">
    <property type="term" value="C:nucleus"/>
    <property type="evidence" value="ECO:0007669"/>
    <property type="project" value="UniProtKB-SubCell"/>
</dbReference>
<dbReference type="OMA" id="YPPAYNM"/>
<dbReference type="RefSeq" id="XP_020072450.1">
    <property type="nucleotide sequence ID" value="XM_020213562.1"/>
</dbReference>
<feature type="compositionally biased region" description="Basic and acidic residues" evidence="6">
    <location>
        <begin position="1222"/>
        <end position="1232"/>
    </location>
</feature>
<sequence>MTTSSSAKLKFNKSIISSPKDTISLKELLERLDTLSTELSKVDQDRFNVKSLDKIKDDLVNKKLLHHKDNGVQSLVACCISDILRIYAPVAPYTDTELKDIFKLFIKMFKKLANPENGYYTQQVYLITRVAEVRSIILTTDLEDGPSLIESIFELFYDQSNTFNKKLEPIISDIMIDIFSEWDQITTPVLKLILNKFLTASKNAGAVTSSLTSSAAQTFNFTLNICNANPDRLTRQLTKFFSETIYESVDEGPEIDYKKLTKLHNLVVQIWKNVPEILGSLMGLMDDELNADNEKYRALATEAIGKILASQARINFVQVHKETWNNWMKKTLDISPLVRITWAEEASAILSERADILTEVSNGLSKTLIDTDERVRLATIKGLSKVPADVLVRKVNSKTILNSLIKLAREKHGEISEESIKILGSLYQNSYADLFNSSDELNETQTIVKQIPSQILNLFYINNKNINYLVDTTLLGSILPQELDDSTRIERVLNVVGDLDDRARSAFIAFNKRQQQLSNVLAKFIEFAEANNGESPIRDKALESKIDKTIDWLAVGLSDKFNPRESLERFIVINNRRLYYLTKICISHDSDYASIMNSSKELFQRLGDSKIINSIKTESKFPTQDILNTFKTLILRSSLVFFNKSNIAPLLKFSAYEKFATVAQQLINDISVITPDAFQNQVEKLVLEVKNSKPGTEPLQVNTLRALYHIYFKLQDALDNDDKAFFRKLMEFAQKGSPLEARYSVKIISLSTKKDVFDYTLFENVYPLDAKDKQLASKLASIAELFLTDPDIPEEKANDMTSLLIKDILLKNKSKGRPSDPSWVEDSDLEAGKHVNLYLKLLALEIFTNRLISLDKSKTETEENIKSIAGNVLKLLVSLIGNGGEIVNSKSSTYPTPKFYQTRLRLAAGLNLLQLARIPRYNRLMDSMMIERVILLIQDENERIRSKYIRTITDSLKKEEISLKFLPTVFFSAFEPNKSLKEETKTWIRSTYSRRHHTSFNDIVFEKSITGLIYSIAHHAEFIEYMDTTPDEDEDEDDHIVKAYTFALEYITFFLDTVANEKNVSLIYYLAARVKQYRDISFTDEQLENNVDAASHIYKVADLTLMAIKELQDCKGWTLQTYPGKILLSSELFKPMKDVEEGQDIVSTSFISHNVAQRMKAIVRQRVASISNQKRIRSTASSESGHGTKKVRTVKSKQKTYKRKKSYNDYDDADENDDLSETDGKTVKEPLRKSLRVGRISYVNQVKPYEEGEGEDDDEEEDTDD</sequence>
<dbReference type="InterPro" id="IPR016024">
    <property type="entry name" value="ARM-type_fold"/>
</dbReference>
<evidence type="ECO:0000256" key="5">
    <source>
        <dbReference type="ARBA" id="ARBA00023306"/>
    </source>
</evidence>
<feature type="compositionally biased region" description="Basic residues" evidence="6">
    <location>
        <begin position="1187"/>
        <end position="1205"/>
    </location>
</feature>
<dbReference type="SUPFAM" id="SSF48371">
    <property type="entry name" value="ARM repeat"/>
    <property type="match status" value="1"/>
</dbReference>
<dbReference type="OrthoDB" id="200660at2759"/>
<dbReference type="GO" id="GO:0000785">
    <property type="term" value="C:chromatin"/>
    <property type="evidence" value="ECO:0007669"/>
    <property type="project" value="TreeGrafter"/>
</dbReference>
<dbReference type="GO" id="GO:0006281">
    <property type="term" value="P:DNA repair"/>
    <property type="evidence" value="ECO:0007669"/>
    <property type="project" value="TreeGrafter"/>
</dbReference>
<dbReference type="Proteomes" id="UP000038830">
    <property type="component" value="Unassembled WGS sequence"/>
</dbReference>
<feature type="compositionally biased region" description="Acidic residues" evidence="6">
    <location>
        <begin position="1209"/>
        <end position="1221"/>
    </location>
</feature>
<feature type="compositionally biased region" description="Polar residues" evidence="6">
    <location>
        <begin position="1173"/>
        <end position="1185"/>
    </location>
</feature>
<comment type="subcellular location">
    <subcellularLocation>
        <location evidence="1">Nucleus</location>
    </subcellularLocation>
</comment>
<proteinExistence type="predicted"/>
<dbReference type="InterPro" id="IPR011989">
    <property type="entry name" value="ARM-like"/>
</dbReference>
<dbReference type="GO" id="GO:0007064">
    <property type="term" value="P:mitotic sister chromatid cohesion"/>
    <property type="evidence" value="ECO:0007669"/>
    <property type="project" value="InterPro"/>
</dbReference>
<reference evidence="8 10" key="3">
    <citation type="journal article" date="2016" name="Proc. Natl. Acad. Sci. U.S.A.">
        <title>Comparative genomics of biotechnologically important yeasts.</title>
        <authorList>
            <person name="Riley R."/>
            <person name="Haridas S."/>
            <person name="Wolfe K.H."/>
            <person name="Lopes M.R."/>
            <person name="Hittinger C.T."/>
            <person name="Goeker M."/>
            <person name="Salamov A.A."/>
            <person name="Wisecaver J.H."/>
            <person name="Long T.M."/>
            <person name="Calvey C.H."/>
            <person name="Aerts A.L."/>
            <person name="Barry K.W."/>
            <person name="Choi C."/>
            <person name="Clum A."/>
            <person name="Coughlan A.Y."/>
            <person name="Deshpande S."/>
            <person name="Douglass A.P."/>
            <person name="Hanson S.J."/>
            <person name="Klenk H.-P."/>
            <person name="LaButti K.M."/>
            <person name="Lapidus A."/>
            <person name="Lindquist E.A."/>
            <person name="Lipzen A.M."/>
            <person name="Meier-Kolthoff J.P."/>
            <person name="Ohm R.A."/>
            <person name="Otillar R.P."/>
            <person name="Pangilinan J.L."/>
            <person name="Peng Y."/>
            <person name="Rokas A."/>
            <person name="Rosa C.A."/>
            <person name="Scheuner C."/>
            <person name="Sibirny A.A."/>
            <person name="Slot J.C."/>
            <person name="Stielow J.B."/>
            <person name="Sun H."/>
            <person name="Kurtzman C.P."/>
            <person name="Blackwell M."/>
            <person name="Grigoriev I.V."/>
            <person name="Jeffries T.W."/>
        </authorList>
    </citation>
    <scope>NUCLEOTIDE SEQUENCE [LARGE SCALE GENOMIC DNA]</scope>
    <source>
        <strain evidence="10">ATCC 18201 / CBS 1600 / BCRC 20928 / JCM 3617 / NBRC 0987 / NRRL Y-1542</strain>
        <strain evidence="8">NRRL Y-1542</strain>
    </source>
</reference>
<dbReference type="GO" id="GO:0051301">
    <property type="term" value="P:cell division"/>
    <property type="evidence" value="ECO:0007669"/>
    <property type="project" value="UniProtKB-KW"/>
</dbReference>
<evidence type="ECO:0000313" key="10">
    <source>
        <dbReference type="Proteomes" id="UP000094389"/>
    </source>
</evidence>
<evidence type="ECO:0000256" key="4">
    <source>
        <dbReference type="ARBA" id="ARBA00023242"/>
    </source>
</evidence>
<dbReference type="Gene3D" id="1.25.10.10">
    <property type="entry name" value="Leucine-rich Repeat Variant"/>
    <property type="match status" value="1"/>
</dbReference>
<dbReference type="CDD" id="cd19953">
    <property type="entry name" value="PDS5"/>
    <property type="match status" value="1"/>
</dbReference>
<dbReference type="PANTHER" id="PTHR12663:SF0">
    <property type="entry name" value="PRECOCIOUS DISSOCIATION OF SISTERS 5, ISOFORM A"/>
    <property type="match status" value="1"/>
</dbReference>
<keyword evidence="10" id="KW-1185">Reference proteome</keyword>
<organism evidence="7 9">
    <name type="scientific">Cyberlindnera jadinii (strain ATCC 18201 / CBS 1600 / BCRC 20928 / JCM 3617 / NBRC 0987 / NRRL Y-1542)</name>
    <name type="common">Torula yeast</name>
    <name type="synonym">Candida utilis</name>
    <dbReference type="NCBI Taxonomy" id="983966"/>
    <lineage>
        <taxon>Eukaryota</taxon>
        <taxon>Fungi</taxon>
        <taxon>Dikarya</taxon>
        <taxon>Ascomycota</taxon>
        <taxon>Saccharomycotina</taxon>
        <taxon>Saccharomycetes</taxon>
        <taxon>Phaffomycetales</taxon>
        <taxon>Phaffomycetaceae</taxon>
        <taxon>Cyberlindnera</taxon>
    </lineage>
</organism>
<reference evidence="9" key="2">
    <citation type="journal article" date="2015" name="J. Biotechnol.">
        <title>The structure of the Cyberlindnera jadinii genome and its relation to Candida utilis analyzed by the occurrence of single nucleotide polymorphisms.</title>
        <authorList>
            <person name="Rupp O."/>
            <person name="Brinkrolf K."/>
            <person name="Buerth C."/>
            <person name="Kunigo M."/>
            <person name="Schneider J."/>
            <person name="Jaenicke S."/>
            <person name="Goesmann A."/>
            <person name="Puehler A."/>
            <person name="Jaeger K.-E."/>
            <person name="Ernst J.F."/>
        </authorList>
    </citation>
    <scope>NUCLEOTIDE SEQUENCE [LARGE SCALE GENOMIC DNA]</scope>
    <source>
        <strain evidence="9">ATCC 18201 / CBS 1600 / BCRC 20928 / JCM 3617 / NBRC 0987 / NRRL Y-1542</strain>
    </source>
</reference>
<accession>A0A1E4S7B6</accession>
<protein>
    <submittedName>
        <fullName evidence="7">PDS5 protein</fullName>
    </submittedName>
</protein>
<reference evidence="7" key="1">
    <citation type="submission" date="2014-12" db="EMBL/GenBank/DDBJ databases">
        <authorList>
            <person name="Jaenicke S."/>
        </authorList>
    </citation>
    <scope>NUCLEOTIDE SEQUENCE [LARGE SCALE GENOMIC DNA]</scope>
    <source>
        <strain evidence="7">CBS1600</strain>
    </source>
</reference>
<evidence type="ECO:0000256" key="2">
    <source>
        <dbReference type="ARBA" id="ARBA00022618"/>
    </source>
</evidence>
<dbReference type="InterPro" id="IPR039776">
    <property type="entry name" value="Pds5"/>
</dbReference>
<feature type="compositionally biased region" description="Acidic residues" evidence="6">
    <location>
        <begin position="1251"/>
        <end position="1265"/>
    </location>
</feature>
<dbReference type="GeneID" id="30987958"/>
<keyword evidence="3" id="KW-0498">Mitosis</keyword>
<accession>A0A0H5C3R5</accession>
<evidence type="ECO:0000313" key="9">
    <source>
        <dbReference type="Proteomes" id="UP000038830"/>
    </source>
</evidence>
<evidence type="ECO:0000313" key="8">
    <source>
        <dbReference type="EMBL" id="ODV75411.1"/>
    </source>
</evidence>
<evidence type="ECO:0000256" key="3">
    <source>
        <dbReference type="ARBA" id="ARBA00022776"/>
    </source>
</evidence>
<name>A0A0H5C3R5_CYBJN</name>
<dbReference type="EMBL" id="KV453926">
    <property type="protein sequence ID" value="ODV75411.1"/>
    <property type="molecule type" value="Genomic_DNA"/>
</dbReference>
<dbReference type="Proteomes" id="UP000094389">
    <property type="component" value="Unassembled WGS sequence"/>
</dbReference>
<dbReference type="AlphaFoldDB" id="A0A0H5C3R5"/>
<evidence type="ECO:0000256" key="6">
    <source>
        <dbReference type="SAM" id="MobiDB-lite"/>
    </source>
</evidence>
<gene>
    <name evidence="7" type="primary">PDS5</name>
    <name evidence="7" type="ORF">BN1211_2931</name>
    <name evidence="8" type="ORF">CYBJADRAFT_160834</name>
</gene>
<dbReference type="EMBL" id="CDQK01000003">
    <property type="protein sequence ID" value="CEP22553.1"/>
    <property type="molecule type" value="Genomic_DNA"/>
</dbReference>
<keyword evidence="5" id="KW-0131">Cell cycle</keyword>
<dbReference type="PANTHER" id="PTHR12663">
    <property type="entry name" value="ANDROGEN INDUCED INHIBITOR OF PROLIFERATION AS3 / PDS5-RELATED"/>
    <property type="match status" value="1"/>
</dbReference>
<keyword evidence="2" id="KW-0132">Cell division</keyword>
<dbReference type="STRING" id="983966.A0A0H5C3R5"/>
<dbReference type="Pfam" id="PF20168">
    <property type="entry name" value="PDS5"/>
    <property type="match status" value="1"/>
</dbReference>
<evidence type="ECO:0000313" key="7">
    <source>
        <dbReference type="EMBL" id="CEP22553.1"/>
    </source>
</evidence>
<feature type="region of interest" description="Disordered" evidence="6">
    <location>
        <begin position="1173"/>
        <end position="1265"/>
    </location>
</feature>
<evidence type="ECO:0000256" key="1">
    <source>
        <dbReference type="ARBA" id="ARBA00004123"/>
    </source>
</evidence>
<keyword evidence="4" id="KW-0539">Nucleus</keyword>